<keyword evidence="1" id="KW-0812">Transmembrane</keyword>
<proteinExistence type="predicted"/>
<keyword evidence="1" id="KW-1133">Transmembrane helix</keyword>
<reference evidence="3" key="2">
    <citation type="submission" date="2013-12" db="EMBL/GenBank/DDBJ databases">
        <authorList>
            <person name="Yu Y."/>
            <person name="Lee S."/>
            <person name="de Baynast K."/>
            <person name="Wissotski M."/>
            <person name="Liu L."/>
            <person name="Talag J."/>
            <person name="Goicoechea J."/>
            <person name="Angelova A."/>
            <person name="Jetty R."/>
            <person name="Kudrna D."/>
            <person name="Golser W."/>
            <person name="Rivera L."/>
            <person name="Zhang J."/>
            <person name="Wing R."/>
        </authorList>
    </citation>
    <scope>NUCLEOTIDE SEQUENCE</scope>
</reference>
<dbReference type="Proteomes" id="UP000032180">
    <property type="component" value="Chromosome 7"/>
</dbReference>
<dbReference type="HOGENOM" id="CLU_2530750_0_0_1"/>
<evidence type="ECO:0000313" key="2">
    <source>
        <dbReference type="EnsemblPlants" id="LPERR07G00620.1"/>
    </source>
</evidence>
<evidence type="ECO:0000313" key="3">
    <source>
        <dbReference type="Proteomes" id="UP000032180"/>
    </source>
</evidence>
<dbReference type="AlphaFoldDB" id="A0A0D9WUQ7"/>
<dbReference type="EnsemblPlants" id="LPERR07G00620.1">
    <property type="protein sequence ID" value="LPERR07G00620.1"/>
    <property type="gene ID" value="LPERR07G00620"/>
</dbReference>
<keyword evidence="3" id="KW-1185">Reference proteome</keyword>
<feature type="transmembrane region" description="Helical" evidence="1">
    <location>
        <begin position="37"/>
        <end position="58"/>
    </location>
</feature>
<organism evidence="2 3">
    <name type="scientific">Leersia perrieri</name>
    <dbReference type="NCBI Taxonomy" id="77586"/>
    <lineage>
        <taxon>Eukaryota</taxon>
        <taxon>Viridiplantae</taxon>
        <taxon>Streptophyta</taxon>
        <taxon>Embryophyta</taxon>
        <taxon>Tracheophyta</taxon>
        <taxon>Spermatophyta</taxon>
        <taxon>Magnoliopsida</taxon>
        <taxon>Liliopsida</taxon>
        <taxon>Poales</taxon>
        <taxon>Poaceae</taxon>
        <taxon>BOP clade</taxon>
        <taxon>Oryzoideae</taxon>
        <taxon>Oryzeae</taxon>
        <taxon>Oryzinae</taxon>
        <taxon>Leersia</taxon>
    </lineage>
</organism>
<sequence>MAPAVKTAKDLAIARVIPLHRIYDFLEIEGMALPHEWIWRCSLAGIFFASLVTGSVAADQCGKWKDIKQRRLSEAENREAERAE</sequence>
<dbReference type="Gramene" id="LPERR07G00620.1">
    <property type="protein sequence ID" value="LPERR07G00620.1"/>
    <property type="gene ID" value="LPERR07G00620"/>
</dbReference>
<accession>A0A0D9WUQ7</accession>
<reference evidence="2" key="3">
    <citation type="submission" date="2015-04" db="UniProtKB">
        <authorList>
            <consortium name="EnsemblPlants"/>
        </authorList>
    </citation>
    <scope>IDENTIFICATION</scope>
</reference>
<reference evidence="2 3" key="1">
    <citation type="submission" date="2012-08" db="EMBL/GenBank/DDBJ databases">
        <title>Oryza genome evolution.</title>
        <authorList>
            <person name="Wing R.A."/>
        </authorList>
    </citation>
    <scope>NUCLEOTIDE SEQUENCE</scope>
</reference>
<name>A0A0D9WUQ7_9ORYZ</name>
<keyword evidence="1" id="KW-0472">Membrane</keyword>
<evidence type="ECO:0000256" key="1">
    <source>
        <dbReference type="SAM" id="Phobius"/>
    </source>
</evidence>
<protein>
    <submittedName>
        <fullName evidence="2">Uncharacterized protein</fullName>
    </submittedName>
</protein>